<accession>A0A0B4XU03</accession>
<sequence length="296" mass="32305">MNMTLHTLLLASLIPALAAAAPATQRCVMDDLQREVCVGAPAQRIVSLSPGATELLFDAGAGERVVGAVSFSDYPAAANDIPRVGSYNRLDLETLLTLRPDLVIAWRSGNPREQVDQLVRLGIPVYHTEPRSFADITSTLYRLARLAGTEQIGDAAASTFADAVQTLRQRYQDAAPVTLFYQIWNDPLMTVNDTHFISEAMHLCGGVNVFGELPRLTPTLDIEAVLAANPQAIVAGGMGEDDRGWVEGWRRYPDLRAVKNAHLFFIPPSTLQRPTVRLLTGTRTLCTQLQAVRDAD</sequence>
<protein>
    <submittedName>
        <fullName evidence="4">Fe3+-hydroxamate ABC transporter periplasmic binding protein</fullName>
    </submittedName>
</protein>
<dbReference type="PANTHER" id="PTHR30535">
    <property type="entry name" value="VITAMIN B12-BINDING PROTEIN"/>
    <property type="match status" value="1"/>
</dbReference>
<organism evidence="4 5">
    <name type="scientific">Isoalcanivorax pacificus W11-5</name>
    <dbReference type="NCBI Taxonomy" id="391936"/>
    <lineage>
        <taxon>Bacteria</taxon>
        <taxon>Pseudomonadati</taxon>
        <taxon>Pseudomonadota</taxon>
        <taxon>Gammaproteobacteria</taxon>
        <taxon>Oceanospirillales</taxon>
        <taxon>Alcanivoracaceae</taxon>
        <taxon>Isoalcanivorax</taxon>
    </lineage>
</organism>
<evidence type="ECO:0000313" key="4">
    <source>
        <dbReference type="EMBL" id="AJD49767.1"/>
    </source>
</evidence>
<dbReference type="NCBIfam" id="NF038402">
    <property type="entry name" value="TroA_like"/>
    <property type="match status" value="1"/>
</dbReference>
<reference evidence="4 5" key="1">
    <citation type="journal article" date="2012" name="J. Bacteriol.">
        <title>Genome sequence of an alkane-degrading bacterium, Alcanivorax pacificus type strain W11-5, isolated from deep sea sediment.</title>
        <authorList>
            <person name="Lai Q."/>
            <person name="Shao Z."/>
        </authorList>
    </citation>
    <scope>NUCLEOTIDE SEQUENCE [LARGE SCALE GENOMIC DNA]</scope>
    <source>
        <strain evidence="4 5">W11-5</strain>
    </source>
</reference>
<evidence type="ECO:0000256" key="2">
    <source>
        <dbReference type="SAM" id="SignalP"/>
    </source>
</evidence>
<dbReference type="Proteomes" id="UP000006764">
    <property type="component" value="Chromosome"/>
</dbReference>
<dbReference type="HOGENOM" id="CLU_038034_2_5_6"/>
<proteinExistence type="predicted"/>
<dbReference type="PROSITE" id="PS50983">
    <property type="entry name" value="FE_B12_PBP"/>
    <property type="match status" value="1"/>
</dbReference>
<evidence type="ECO:0000259" key="3">
    <source>
        <dbReference type="PROSITE" id="PS50983"/>
    </source>
</evidence>
<dbReference type="EMBL" id="CP004387">
    <property type="protein sequence ID" value="AJD49767.1"/>
    <property type="molecule type" value="Genomic_DNA"/>
</dbReference>
<gene>
    <name evidence="4" type="ORF">S7S_16775</name>
</gene>
<dbReference type="STRING" id="391936.S7S_16775"/>
<dbReference type="CDD" id="cd01144">
    <property type="entry name" value="BtuF"/>
    <property type="match status" value="1"/>
</dbReference>
<keyword evidence="1 2" id="KW-0732">Signal</keyword>
<feature type="domain" description="Fe/B12 periplasmic-binding" evidence="3">
    <location>
        <begin position="44"/>
        <end position="293"/>
    </location>
</feature>
<dbReference type="Gene3D" id="3.40.50.1980">
    <property type="entry name" value="Nitrogenase molybdenum iron protein domain"/>
    <property type="match status" value="2"/>
</dbReference>
<dbReference type="GO" id="GO:0071281">
    <property type="term" value="P:cellular response to iron ion"/>
    <property type="evidence" value="ECO:0007669"/>
    <property type="project" value="TreeGrafter"/>
</dbReference>
<dbReference type="InterPro" id="IPR002491">
    <property type="entry name" value="ABC_transptr_periplasmic_BD"/>
</dbReference>
<dbReference type="InterPro" id="IPR050902">
    <property type="entry name" value="ABC_Transporter_SBP"/>
</dbReference>
<dbReference type="KEGG" id="apac:S7S_16775"/>
<dbReference type="Pfam" id="PF01497">
    <property type="entry name" value="Peripla_BP_2"/>
    <property type="match status" value="1"/>
</dbReference>
<evidence type="ECO:0000313" key="5">
    <source>
        <dbReference type="Proteomes" id="UP000006764"/>
    </source>
</evidence>
<feature type="signal peptide" evidence="2">
    <location>
        <begin position="1"/>
        <end position="20"/>
    </location>
</feature>
<dbReference type="AlphaFoldDB" id="A0A0B4XU03"/>
<name>A0A0B4XU03_9GAMM</name>
<feature type="chain" id="PRO_5002112166" evidence="2">
    <location>
        <begin position="21"/>
        <end position="296"/>
    </location>
</feature>
<dbReference type="RefSeq" id="WP_008733054.1">
    <property type="nucleotide sequence ID" value="NZ_CP004387.1"/>
</dbReference>
<keyword evidence="5" id="KW-1185">Reference proteome</keyword>
<dbReference type="SUPFAM" id="SSF53807">
    <property type="entry name" value="Helical backbone' metal receptor"/>
    <property type="match status" value="1"/>
</dbReference>
<dbReference type="PANTHER" id="PTHR30535:SF34">
    <property type="entry name" value="MOLYBDATE-BINDING PROTEIN MOLA"/>
    <property type="match status" value="1"/>
</dbReference>
<evidence type="ECO:0000256" key="1">
    <source>
        <dbReference type="ARBA" id="ARBA00022729"/>
    </source>
</evidence>
<dbReference type="InterPro" id="IPR054828">
    <property type="entry name" value="Vit_B12_bind_prot"/>
</dbReference>